<dbReference type="PANTHER" id="PTHR30576:SF0">
    <property type="entry name" value="UNDECAPRENYL-PHOSPHATE N-ACETYLGALACTOSAMINYL 1-PHOSPHATE TRANSFERASE-RELATED"/>
    <property type="match status" value="1"/>
</dbReference>
<dbReference type="PANTHER" id="PTHR30576">
    <property type="entry name" value="COLANIC BIOSYNTHESIS UDP-GLUCOSE LIPID CARRIER TRANSFERASE"/>
    <property type="match status" value="1"/>
</dbReference>
<accession>A0AAJ5X5S5</accession>
<dbReference type="EMBL" id="CP119316">
    <property type="protein sequence ID" value="WEK48330.1"/>
    <property type="molecule type" value="Genomic_DNA"/>
</dbReference>
<gene>
    <name evidence="10" type="ORF">P0Y56_08565</name>
</gene>
<feature type="transmembrane region" description="Helical" evidence="8">
    <location>
        <begin position="121"/>
        <end position="141"/>
    </location>
</feature>
<dbReference type="AlphaFoldDB" id="A0AAJ5X5S5"/>
<evidence type="ECO:0000313" key="10">
    <source>
        <dbReference type="EMBL" id="WEK48330.1"/>
    </source>
</evidence>
<keyword evidence="3" id="KW-0808">Transferase</keyword>
<evidence type="ECO:0000256" key="5">
    <source>
        <dbReference type="ARBA" id="ARBA00022989"/>
    </source>
</evidence>
<comment type="subcellular location">
    <subcellularLocation>
        <location evidence="1">Membrane</location>
        <topology evidence="1">Multi-pass membrane protein</topology>
    </subcellularLocation>
</comment>
<name>A0AAJ5X5S5_9SPHN</name>
<evidence type="ECO:0000259" key="9">
    <source>
        <dbReference type="Pfam" id="PF02397"/>
    </source>
</evidence>
<dbReference type="InterPro" id="IPR003362">
    <property type="entry name" value="Bact_transf"/>
</dbReference>
<dbReference type="GO" id="GO:0000271">
    <property type="term" value="P:polysaccharide biosynthetic process"/>
    <property type="evidence" value="ECO:0007669"/>
    <property type="project" value="UniProtKB-KW"/>
</dbReference>
<dbReference type="InterPro" id="IPR017475">
    <property type="entry name" value="EPS_sugar_tfrase"/>
</dbReference>
<reference evidence="10" key="1">
    <citation type="submission" date="2023-03" db="EMBL/GenBank/DDBJ databases">
        <title>Andean soil-derived lignocellulolytic bacterial consortium as a source of novel taxa and putative plastic-active enzymes.</title>
        <authorList>
            <person name="Diaz-Garcia L."/>
            <person name="Chuvochina M."/>
            <person name="Feuerriegel G."/>
            <person name="Bunk B."/>
            <person name="Sproer C."/>
            <person name="Streit W.R."/>
            <person name="Rodriguez L.M."/>
            <person name="Overmann J."/>
            <person name="Jimenez D.J."/>
        </authorList>
    </citation>
    <scope>NUCLEOTIDE SEQUENCE</scope>
    <source>
        <strain evidence="10">MAG 26</strain>
    </source>
</reference>
<dbReference type="GO" id="GO:0016020">
    <property type="term" value="C:membrane"/>
    <property type="evidence" value="ECO:0007669"/>
    <property type="project" value="UniProtKB-SubCell"/>
</dbReference>
<keyword evidence="6 8" id="KW-0472">Membrane</keyword>
<evidence type="ECO:0000256" key="6">
    <source>
        <dbReference type="ARBA" id="ARBA00023136"/>
    </source>
</evidence>
<keyword evidence="5 8" id="KW-1133">Transmembrane helix</keyword>
<evidence type="ECO:0000313" key="11">
    <source>
        <dbReference type="Proteomes" id="UP001218362"/>
    </source>
</evidence>
<feature type="domain" description="Bacterial sugar transferase" evidence="9">
    <location>
        <begin position="292"/>
        <end position="480"/>
    </location>
</feature>
<dbReference type="Proteomes" id="UP001218362">
    <property type="component" value="Chromosome"/>
</dbReference>
<evidence type="ECO:0000256" key="2">
    <source>
        <dbReference type="ARBA" id="ARBA00006464"/>
    </source>
</evidence>
<dbReference type="NCBIfam" id="TIGR03025">
    <property type="entry name" value="EPS_sugtrans"/>
    <property type="match status" value="1"/>
</dbReference>
<keyword evidence="7" id="KW-0270">Exopolysaccharide synthesis</keyword>
<feature type="transmembrane region" description="Helical" evidence="8">
    <location>
        <begin position="51"/>
        <end position="75"/>
    </location>
</feature>
<feature type="transmembrane region" description="Helical" evidence="8">
    <location>
        <begin position="294"/>
        <end position="318"/>
    </location>
</feature>
<feature type="transmembrane region" description="Helical" evidence="8">
    <location>
        <begin position="81"/>
        <end position="100"/>
    </location>
</feature>
<evidence type="ECO:0000256" key="3">
    <source>
        <dbReference type="ARBA" id="ARBA00022679"/>
    </source>
</evidence>
<comment type="similarity">
    <text evidence="2">Belongs to the bacterial sugar transferase family.</text>
</comment>
<keyword evidence="4 8" id="KW-0812">Transmembrane</keyword>
<dbReference type="Pfam" id="PF02397">
    <property type="entry name" value="Bac_transf"/>
    <property type="match status" value="1"/>
</dbReference>
<organism evidence="10 11">
    <name type="scientific">Candidatus Andeanibacterium colombiense</name>
    <dbReference type="NCBI Taxonomy" id="3121345"/>
    <lineage>
        <taxon>Bacteria</taxon>
        <taxon>Pseudomonadati</taxon>
        <taxon>Pseudomonadota</taxon>
        <taxon>Alphaproteobacteria</taxon>
        <taxon>Sphingomonadales</taxon>
        <taxon>Sphingomonadaceae</taxon>
        <taxon>Candidatus Andeanibacterium</taxon>
    </lineage>
</organism>
<dbReference type="GO" id="GO:0016780">
    <property type="term" value="F:phosphotransferase activity, for other substituted phosphate groups"/>
    <property type="evidence" value="ECO:0007669"/>
    <property type="project" value="TreeGrafter"/>
</dbReference>
<evidence type="ECO:0000256" key="7">
    <source>
        <dbReference type="ARBA" id="ARBA00023169"/>
    </source>
</evidence>
<dbReference type="KEGG" id="acob:P0Y56_08565"/>
<proteinExistence type="inferred from homology"/>
<protein>
    <submittedName>
        <fullName evidence="10">Exopolysaccharide biosynthesis polyprenyl glycosylphosphotransferase</fullName>
    </submittedName>
</protein>
<sequence length="485" mass="53745">MDGTDIATHIRPAELTPAYYSVSEAAVEAVSFPSLDARLAELRSVKFKRHALGLALLGSDVFAGLLAVVLSQFSYDGTVDFGLALAVVAACFPVYFLASLQTGSHNPVVARRITDSVRSSGMAFLVTAAIFFGALFATKIGPEVSRLQVGEAMLFCLVFGIAGRVAIARRTRDTFGAQPFADLCIYDDVPFSAGRGKGAIRASDIGLDPNLGRPDMVSRLGDLARGMDRVVVHCPRTKREAWSRALKCLDVRSEIVMPELTDLMPLDVRYRNGEVSMVLANGPLRWNQQWAKAIFDYCVALVAVILASPLMLLLALAVKLESKGPALFKQERIGLGNRRFQIWKFRTMRVEQTDHTGAVSARRDDDRVTKVGRFLRRTSLDELPQFFNVLAGQMSIIGPRPHAVGSRAEELLFWDIDQRYWHRHSVKPGITGLAQIRGFRGATVKRNDLEQRLYADLEYAANWSLLSDIRILMQTFGVLLHRNAY</sequence>
<evidence type="ECO:0000256" key="1">
    <source>
        <dbReference type="ARBA" id="ARBA00004141"/>
    </source>
</evidence>
<evidence type="ECO:0000256" key="4">
    <source>
        <dbReference type="ARBA" id="ARBA00022692"/>
    </source>
</evidence>
<evidence type="ECO:0000256" key="8">
    <source>
        <dbReference type="SAM" id="Phobius"/>
    </source>
</evidence>
<feature type="transmembrane region" description="Helical" evidence="8">
    <location>
        <begin position="147"/>
        <end position="167"/>
    </location>
</feature>